<dbReference type="GO" id="GO:0008999">
    <property type="term" value="F:protein-N-terminal-alanine acetyltransferase activity"/>
    <property type="evidence" value="ECO:0007669"/>
    <property type="project" value="TreeGrafter"/>
</dbReference>
<evidence type="ECO:0000256" key="1">
    <source>
        <dbReference type="SAM" id="MobiDB-lite"/>
    </source>
</evidence>
<name>A0A0C4Y485_9BURK</name>
<dbReference type="OrthoDB" id="5292292at2"/>
<feature type="region of interest" description="Disordered" evidence="1">
    <location>
        <begin position="183"/>
        <end position="204"/>
    </location>
</feature>
<evidence type="ECO:0000313" key="3">
    <source>
        <dbReference type="EMBL" id="AJG17613.1"/>
    </source>
</evidence>
<feature type="domain" description="N-acetyltransferase" evidence="2">
    <location>
        <begin position="9"/>
        <end position="168"/>
    </location>
</feature>
<dbReference type="SUPFAM" id="SSF55729">
    <property type="entry name" value="Acyl-CoA N-acyltransferases (Nat)"/>
    <property type="match status" value="1"/>
</dbReference>
<gene>
    <name evidence="3" type="ORF">RR42_m0198</name>
</gene>
<dbReference type="STRING" id="68895.RR42_m0198"/>
<dbReference type="InterPro" id="IPR000182">
    <property type="entry name" value="GNAT_dom"/>
</dbReference>
<dbReference type="PANTHER" id="PTHR43441">
    <property type="entry name" value="RIBOSOMAL-PROTEIN-SERINE ACETYLTRANSFERASE"/>
    <property type="match status" value="1"/>
</dbReference>
<evidence type="ECO:0000313" key="4">
    <source>
        <dbReference type="Proteomes" id="UP000031843"/>
    </source>
</evidence>
<dbReference type="KEGG" id="cbw:RR42_m0198"/>
<accession>A0A0C4Y485</accession>
<dbReference type="Proteomes" id="UP000031843">
    <property type="component" value="Chromosome main"/>
</dbReference>
<dbReference type="PROSITE" id="PS51186">
    <property type="entry name" value="GNAT"/>
    <property type="match status" value="1"/>
</dbReference>
<organism evidence="3 4">
    <name type="scientific">Cupriavidus basilensis</name>
    <dbReference type="NCBI Taxonomy" id="68895"/>
    <lineage>
        <taxon>Bacteria</taxon>
        <taxon>Pseudomonadati</taxon>
        <taxon>Pseudomonadota</taxon>
        <taxon>Betaproteobacteria</taxon>
        <taxon>Burkholderiales</taxon>
        <taxon>Burkholderiaceae</taxon>
        <taxon>Cupriavidus</taxon>
    </lineage>
</organism>
<reference evidence="3 4" key="1">
    <citation type="journal article" date="2015" name="Genome Announc.">
        <title>Complete Genome Sequence of Cupriavidus basilensis 4G11, Isolated from the Oak Ridge Field Research Center Site.</title>
        <authorList>
            <person name="Ray J."/>
            <person name="Waters R.J."/>
            <person name="Skerker J.M."/>
            <person name="Kuehl J.V."/>
            <person name="Price M.N."/>
            <person name="Huang J."/>
            <person name="Chakraborty R."/>
            <person name="Arkin A.P."/>
            <person name="Deutschbauer A."/>
        </authorList>
    </citation>
    <scope>NUCLEOTIDE SEQUENCE [LARGE SCALE GENOMIC DNA]</scope>
    <source>
        <strain evidence="3">4G11</strain>
    </source>
</reference>
<evidence type="ECO:0000259" key="2">
    <source>
        <dbReference type="PROSITE" id="PS51186"/>
    </source>
</evidence>
<dbReference type="PANTHER" id="PTHR43441:SF10">
    <property type="entry name" value="ACETYLTRANSFERASE"/>
    <property type="match status" value="1"/>
</dbReference>
<dbReference type="InterPro" id="IPR051908">
    <property type="entry name" value="Ribosomal_N-acetyltransferase"/>
</dbReference>
<dbReference type="EMBL" id="CP010536">
    <property type="protein sequence ID" value="AJG17613.1"/>
    <property type="molecule type" value="Genomic_DNA"/>
</dbReference>
<dbReference type="AlphaFoldDB" id="A0A0C4Y485"/>
<dbReference type="GO" id="GO:0005737">
    <property type="term" value="C:cytoplasm"/>
    <property type="evidence" value="ECO:0007669"/>
    <property type="project" value="TreeGrafter"/>
</dbReference>
<proteinExistence type="predicted"/>
<dbReference type="RefSeq" id="WP_043342988.1">
    <property type="nucleotide sequence ID" value="NZ_CP010536.1"/>
</dbReference>
<sequence length="204" mass="22602">MQALHGQGFLLRPFRYPDVPQFVAAVHESLDTVGKWLPWCHAGYSVRDAENWVDLCTQSMAIGEAYDIGVFAPDGRQLYGGVSINQINRDYNFGNLGYWIRQSRQRQGLGARAAELMACYAFHRLGLTRLEVVAAEHNMVSRAVAQKIGAQFECIARNRLVLHGVPCSAAMYSLVPPWYDNAGPSRDKNTGTGTGKDPDKGEAR</sequence>
<dbReference type="Gene3D" id="3.40.630.30">
    <property type="match status" value="1"/>
</dbReference>
<dbReference type="Pfam" id="PF13302">
    <property type="entry name" value="Acetyltransf_3"/>
    <property type="match status" value="1"/>
</dbReference>
<keyword evidence="4" id="KW-1185">Reference proteome</keyword>
<dbReference type="InterPro" id="IPR016181">
    <property type="entry name" value="Acyl_CoA_acyltransferase"/>
</dbReference>
<protein>
    <recommendedName>
        <fullName evidence="2">N-acetyltransferase domain-containing protein</fullName>
    </recommendedName>
</protein>
<dbReference type="GO" id="GO:1990189">
    <property type="term" value="F:protein N-terminal-serine acetyltransferase activity"/>
    <property type="evidence" value="ECO:0007669"/>
    <property type="project" value="TreeGrafter"/>
</dbReference>